<keyword evidence="4 6" id="KW-1133">Transmembrane helix</keyword>
<dbReference type="InterPro" id="IPR050920">
    <property type="entry name" value="Nematode_rcpt-like_delta"/>
</dbReference>
<gene>
    <name evidence="7" type="ORF">PMAYCL1PPCAC_10686</name>
</gene>
<keyword evidence="5 6" id="KW-0472">Membrane</keyword>
<reference evidence="8" key="1">
    <citation type="submission" date="2022-10" db="EMBL/GenBank/DDBJ databases">
        <title>Genome assembly of Pristionchus species.</title>
        <authorList>
            <person name="Yoshida K."/>
            <person name="Sommer R.J."/>
        </authorList>
    </citation>
    <scope>NUCLEOTIDE SEQUENCE [LARGE SCALE GENOMIC DNA]</scope>
    <source>
        <strain evidence="8">RS5460</strain>
    </source>
</reference>
<comment type="subcellular location">
    <subcellularLocation>
        <location evidence="1">Membrane</location>
        <topology evidence="1">Multi-pass membrane protein</topology>
    </subcellularLocation>
</comment>
<comment type="caution">
    <text evidence="7">The sequence shown here is derived from an EMBL/GenBank/DDBJ whole genome shotgun (WGS) entry which is preliminary data.</text>
</comment>
<evidence type="ECO:0000256" key="4">
    <source>
        <dbReference type="ARBA" id="ARBA00022989"/>
    </source>
</evidence>
<dbReference type="PANTHER" id="PTHR22945">
    <property type="entry name" value="SERPENTINE RECEPTOR, CLASS D DELTA"/>
    <property type="match status" value="1"/>
</dbReference>
<dbReference type="EMBL" id="BTRK01000003">
    <property type="protein sequence ID" value="GMR40491.1"/>
    <property type="molecule type" value="Genomic_DNA"/>
</dbReference>
<dbReference type="AlphaFoldDB" id="A0AAN5CFT2"/>
<evidence type="ECO:0000256" key="3">
    <source>
        <dbReference type="ARBA" id="ARBA00022692"/>
    </source>
</evidence>
<keyword evidence="3 6" id="KW-0812">Transmembrane</keyword>
<dbReference type="GO" id="GO:0016020">
    <property type="term" value="C:membrane"/>
    <property type="evidence" value="ECO:0007669"/>
    <property type="project" value="UniProtKB-SubCell"/>
</dbReference>
<keyword evidence="8" id="KW-1185">Reference proteome</keyword>
<dbReference type="InterPro" id="IPR019421">
    <property type="entry name" value="7TM_GPCR_serpentine_rcpt_Srd"/>
</dbReference>
<evidence type="ECO:0000313" key="7">
    <source>
        <dbReference type="EMBL" id="GMR40491.1"/>
    </source>
</evidence>
<feature type="non-terminal residue" evidence="7">
    <location>
        <position position="1"/>
    </location>
</feature>
<dbReference type="Proteomes" id="UP001328107">
    <property type="component" value="Unassembled WGS sequence"/>
</dbReference>
<evidence type="ECO:0000256" key="6">
    <source>
        <dbReference type="SAM" id="Phobius"/>
    </source>
</evidence>
<evidence type="ECO:0008006" key="9">
    <source>
        <dbReference type="Google" id="ProtNLM"/>
    </source>
</evidence>
<evidence type="ECO:0000313" key="8">
    <source>
        <dbReference type="Proteomes" id="UP001328107"/>
    </source>
</evidence>
<proteinExistence type="inferred from homology"/>
<organism evidence="7 8">
    <name type="scientific">Pristionchus mayeri</name>
    <dbReference type="NCBI Taxonomy" id="1317129"/>
    <lineage>
        <taxon>Eukaryota</taxon>
        <taxon>Metazoa</taxon>
        <taxon>Ecdysozoa</taxon>
        <taxon>Nematoda</taxon>
        <taxon>Chromadorea</taxon>
        <taxon>Rhabditida</taxon>
        <taxon>Rhabditina</taxon>
        <taxon>Diplogasteromorpha</taxon>
        <taxon>Diplogasteroidea</taxon>
        <taxon>Neodiplogasteridae</taxon>
        <taxon>Pristionchus</taxon>
    </lineage>
</organism>
<dbReference type="Pfam" id="PF10317">
    <property type="entry name" value="7TM_GPCR_Srd"/>
    <property type="match status" value="1"/>
</dbReference>
<evidence type="ECO:0000256" key="1">
    <source>
        <dbReference type="ARBA" id="ARBA00004141"/>
    </source>
</evidence>
<dbReference type="PANTHER" id="PTHR22945:SF40">
    <property type="entry name" value="SERPENTINE RECEPTOR, CLASS D (DELTA)-RELATED"/>
    <property type="match status" value="1"/>
</dbReference>
<evidence type="ECO:0000256" key="5">
    <source>
        <dbReference type="ARBA" id="ARBA00023136"/>
    </source>
</evidence>
<accession>A0AAN5CFT2</accession>
<evidence type="ECO:0000256" key="2">
    <source>
        <dbReference type="ARBA" id="ARBA00009166"/>
    </source>
</evidence>
<comment type="similarity">
    <text evidence="2">Belongs to the nematode receptor-like protein srd family.</text>
</comment>
<name>A0AAN5CFT2_9BILA</name>
<feature type="transmembrane region" description="Helical" evidence="6">
    <location>
        <begin position="14"/>
        <end position="36"/>
    </location>
</feature>
<sequence length="121" mass="13009">SYSAFDMVPVVEQFLHALVSGPALMLNGFVFFASFLPAPQIAPSYSVLTKLQTLVDMTVATTALATMQSAIPCEWSLVQIPRGPCVVWGSTACYELITLTTSSLSASVSIFICISFDLNYS</sequence>
<protein>
    <recommendedName>
        <fullName evidence="9">G protein-coupled receptor</fullName>
    </recommendedName>
</protein>